<protein>
    <submittedName>
        <fullName evidence="2">Uncharacterized protein</fullName>
    </submittedName>
</protein>
<sequence length="188" mass="19712">MTRRRWERLFWAAALGLALGGWARWRRAVPEARSPDFPALAAPSPVRPAAPARLASAADAVARGNPFRLDRAPAPLGTPRAGQLGGAGSPYPPGGSYPAYTPPGGSYPSYSPAGGAPSYSGGPQLRVTGISGPPWEALMEGLPERQGAVVVREGDRFGGLRIRSISQDLVVVQGPDGTRRLQIQRTGP</sequence>
<dbReference type="EMBL" id="CADCTW010000231">
    <property type="protein sequence ID" value="CAA9368229.1"/>
    <property type="molecule type" value="Genomic_DNA"/>
</dbReference>
<dbReference type="AlphaFoldDB" id="A0A6J4MVA3"/>
<proteinExistence type="predicted"/>
<reference evidence="2" key="1">
    <citation type="submission" date="2020-02" db="EMBL/GenBank/DDBJ databases">
        <authorList>
            <person name="Meier V. D."/>
        </authorList>
    </citation>
    <scope>NUCLEOTIDE SEQUENCE</scope>
    <source>
        <strain evidence="2">AVDCRST_MAG68</strain>
    </source>
</reference>
<accession>A0A6J4MVA3</accession>
<evidence type="ECO:0000313" key="2">
    <source>
        <dbReference type="EMBL" id="CAA9368229.1"/>
    </source>
</evidence>
<evidence type="ECO:0000256" key="1">
    <source>
        <dbReference type="SAM" id="MobiDB-lite"/>
    </source>
</evidence>
<name>A0A6J4MVA3_9BACT</name>
<gene>
    <name evidence="2" type="ORF">AVDCRST_MAG68-5176</name>
</gene>
<organism evidence="2">
    <name type="scientific">uncultured Gemmatimonadota bacterium</name>
    <dbReference type="NCBI Taxonomy" id="203437"/>
    <lineage>
        <taxon>Bacteria</taxon>
        <taxon>Pseudomonadati</taxon>
        <taxon>Gemmatimonadota</taxon>
        <taxon>environmental samples</taxon>
    </lineage>
</organism>
<feature type="region of interest" description="Disordered" evidence="1">
    <location>
        <begin position="66"/>
        <end position="100"/>
    </location>
</feature>